<proteinExistence type="predicted"/>
<reference evidence="1 2" key="1">
    <citation type="submission" date="2007-06" db="EMBL/GenBank/DDBJ databases">
        <authorList>
            <person name="Shimkets L."/>
            <person name="Ferriera S."/>
            <person name="Johnson J."/>
            <person name="Kravitz S."/>
            <person name="Beeson K."/>
            <person name="Sutton G."/>
            <person name="Rogers Y.-H."/>
            <person name="Friedman R."/>
            <person name="Frazier M."/>
            <person name="Venter J.C."/>
        </authorList>
    </citation>
    <scope>NUCLEOTIDE SEQUENCE [LARGE SCALE GENOMIC DNA]</scope>
    <source>
        <strain evidence="1 2">SIR-1</strain>
    </source>
</reference>
<accession>A6GEN1</accession>
<keyword evidence="2" id="KW-1185">Reference proteome</keyword>
<gene>
    <name evidence="1" type="ORF">PPSIR1_15775</name>
</gene>
<dbReference type="EMBL" id="ABCS01000084">
    <property type="protein sequence ID" value="EDM75677.1"/>
    <property type="molecule type" value="Genomic_DNA"/>
</dbReference>
<evidence type="ECO:0000313" key="1">
    <source>
        <dbReference type="EMBL" id="EDM75677.1"/>
    </source>
</evidence>
<dbReference type="STRING" id="391625.PPSIR1_15775"/>
<evidence type="ECO:0000313" key="2">
    <source>
        <dbReference type="Proteomes" id="UP000005801"/>
    </source>
</evidence>
<dbReference type="AlphaFoldDB" id="A6GEN1"/>
<sequence>MWYIGCSRMETAKLNEMIDTAIAIEAKDGHLANLLEERARERGETLGETERREALELFEGYIRSVPLLLSAAAKSAVGTPVEAVMTQVIAASVAYWDEEEDLVPDHLGVLGLLDDAYFTLRILQLVSRRLSEESGHVLVKDDLTALDAVVCDIIGEQLADVLDELVMLSLSNTPIDELIAKVSEHAGNFQFNTAQTSFTGLSVEDLVDARLGFVLQPVDIAGGEICEALESLAAKLAAADDAARTALLDQATAELDEALRVALSCGVELNADEIELAVSMLIGALHHRVVLTGGAADGNFIARAVEVVLEGIN</sequence>
<protein>
    <submittedName>
        <fullName evidence="1">Uncharacterized protein</fullName>
    </submittedName>
</protein>
<dbReference type="Proteomes" id="UP000005801">
    <property type="component" value="Unassembled WGS sequence"/>
</dbReference>
<comment type="caution">
    <text evidence="1">The sequence shown here is derived from an EMBL/GenBank/DDBJ whole genome shotgun (WGS) entry which is preliminary data.</text>
</comment>
<name>A6GEN1_9BACT</name>
<organism evidence="1 2">
    <name type="scientific">Plesiocystis pacifica SIR-1</name>
    <dbReference type="NCBI Taxonomy" id="391625"/>
    <lineage>
        <taxon>Bacteria</taxon>
        <taxon>Pseudomonadati</taxon>
        <taxon>Myxococcota</taxon>
        <taxon>Polyangia</taxon>
        <taxon>Nannocystales</taxon>
        <taxon>Nannocystaceae</taxon>
        <taxon>Plesiocystis</taxon>
    </lineage>
</organism>
<dbReference type="Gene3D" id="1.10.357.10">
    <property type="entry name" value="Tetracycline Repressor, domain 2"/>
    <property type="match status" value="1"/>
</dbReference>